<proteinExistence type="predicted"/>
<protein>
    <submittedName>
        <fullName evidence="1">Uncharacterized protein</fullName>
    </submittedName>
</protein>
<organism evidence="1 2">
    <name type="scientific">Pluteus cervinus</name>
    <dbReference type="NCBI Taxonomy" id="181527"/>
    <lineage>
        <taxon>Eukaryota</taxon>
        <taxon>Fungi</taxon>
        <taxon>Dikarya</taxon>
        <taxon>Basidiomycota</taxon>
        <taxon>Agaricomycotina</taxon>
        <taxon>Agaricomycetes</taxon>
        <taxon>Agaricomycetidae</taxon>
        <taxon>Agaricales</taxon>
        <taxon>Pluteineae</taxon>
        <taxon>Pluteaceae</taxon>
        <taxon>Pluteus</taxon>
    </lineage>
</organism>
<name>A0ACD3B512_9AGAR</name>
<accession>A0ACD3B512</accession>
<gene>
    <name evidence="1" type="ORF">BDN72DRAFT_869285</name>
</gene>
<reference evidence="1 2" key="1">
    <citation type="journal article" date="2019" name="Nat. Ecol. Evol.">
        <title>Megaphylogeny resolves global patterns of mushroom evolution.</title>
        <authorList>
            <person name="Varga T."/>
            <person name="Krizsan K."/>
            <person name="Foldi C."/>
            <person name="Dima B."/>
            <person name="Sanchez-Garcia M."/>
            <person name="Sanchez-Ramirez S."/>
            <person name="Szollosi G.J."/>
            <person name="Szarkandi J.G."/>
            <person name="Papp V."/>
            <person name="Albert L."/>
            <person name="Andreopoulos W."/>
            <person name="Angelini C."/>
            <person name="Antonin V."/>
            <person name="Barry K.W."/>
            <person name="Bougher N.L."/>
            <person name="Buchanan P."/>
            <person name="Buyck B."/>
            <person name="Bense V."/>
            <person name="Catcheside P."/>
            <person name="Chovatia M."/>
            <person name="Cooper J."/>
            <person name="Damon W."/>
            <person name="Desjardin D."/>
            <person name="Finy P."/>
            <person name="Geml J."/>
            <person name="Haridas S."/>
            <person name="Hughes K."/>
            <person name="Justo A."/>
            <person name="Karasinski D."/>
            <person name="Kautmanova I."/>
            <person name="Kiss B."/>
            <person name="Kocsube S."/>
            <person name="Kotiranta H."/>
            <person name="LaButti K.M."/>
            <person name="Lechner B.E."/>
            <person name="Liimatainen K."/>
            <person name="Lipzen A."/>
            <person name="Lukacs Z."/>
            <person name="Mihaltcheva S."/>
            <person name="Morgado L.N."/>
            <person name="Niskanen T."/>
            <person name="Noordeloos M.E."/>
            <person name="Ohm R.A."/>
            <person name="Ortiz-Santana B."/>
            <person name="Ovrebo C."/>
            <person name="Racz N."/>
            <person name="Riley R."/>
            <person name="Savchenko A."/>
            <person name="Shiryaev A."/>
            <person name="Soop K."/>
            <person name="Spirin V."/>
            <person name="Szebenyi C."/>
            <person name="Tomsovsky M."/>
            <person name="Tulloss R.E."/>
            <person name="Uehling J."/>
            <person name="Grigoriev I.V."/>
            <person name="Vagvolgyi C."/>
            <person name="Papp T."/>
            <person name="Martin F.M."/>
            <person name="Miettinen O."/>
            <person name="Hibbett D.S."/>
            <person name="Nagy L.G."/>
        </authorList>
    </citation>
    <scope>NUCLEOTIDE SEQUENCE [LARGE SCALE GENOMIC DNA]</scope>
    <source>
        <strain evidence="1 2">NL-1719</strain>
    </source>
</reference>
<evidence type="ECO:0000313" key="1">
    <source>
        <dbReference type="EMBL" id="TFK72885.1"/>
    </source>
</evidence>
<dbReference type="Proteomes" id="UP000308600">
    <property type="component" value="Unassembled WGS sequence"/>
</dbReference>
<keyword evidence="2" id="KW-1185">Reference proteome</keyword>
<evidence type="ECO:0000313" key="2">
    <source>
        <dbReference type="Proteomes" id="UP000308600"/>
    </source>
</evidence>
<sequence length="346" mass="38247">MYPNRYGAASPPINNPFVTDPTNARSRYPDISSTGSPGYNPSYSPTPSQFSQWAGQSSLGGAGGINYASGLNGNGHNPFQTSGFLQQQPTQSQFQQQPQQQFVSPTATGLPFQPSRQVGGGSSYGYLTGQQPQQTGYFPAQQQLQTPGYATVASLDPYSSIGQGWDGSNIQQQQQQQQQQPQRALSPTSFGIAQQQQQQQQHHVTTSKSATGELHPREYIRTHKAEVESWDTYAWKQLLGCFDSLKHVWERRRDELKVLVEQAKLQESQYAAAGYFTVQFQQEGARLQGLVKDAEANFDSVAASTFQMKEVFQGYRQSADLASKKRVREATNAALQSLPDWPGSIY</sequence>
<dbReference type="EMBL" id="ML208280">
    <property type="protein sequence ID" value="TFK72885.1"/>
    <property type="molecule type" value="Genomic_DNA"/>
</dbReference>